<evidence type="ECO:0000259" key="4">
    <source>
        <dbReference type="PROSITE" id="PS50102"/>
    </source>
</evidence>
<dbReference type="SMART" id="SM00256">
    <property type="entry name" value="FBOX"/>
    <property type="match status" value="1"/>
</dbReference>
<dbReference type="InterPro" id="IPR035979">
    <property type="entry name" value="RBD_domain_sf"/>
</dbReference>
<dbReference type="SUPFAM" id="SSF81383">
    <property type="entry name" value="F-box domain"/>
    <property type="match status" value="1"/>
</dbReference>
<dbReference type="Pfam" id="PF00076">
    <property type="entry name" value="RRM_1"/>
    <property type="match status" value="1"/>
</dbReference>
<dbReference type="PROSITE" id="PS50181">
    <property type="entry name" value="FBOX"/>
    <property type="match status" value="1"/>
</dbReference>
<evidence type="ECO:0000313" key="6">
    <source>
        <dbReference type="EMBL" id="KAF0294529.1"/>
    </source>
</evidence>
<feature type="domain" description="RRM" evidence="4">
    <location>
        <begin position="1"/>
        <end position="71"/>
    </location>
</feature>
<dbReference type="PROSITE" id="PS50102">
    <property type="entry name" value="RRM"/>
    <property type="match status" value="1"/>
</dbReference>
<dbReference type="GO" id="GO:0003723">
    <property type="term" value="F:RNA binding"/>
    <property type="evidence" value="ECO:0007669"/>
    <property type="project" value="UniProtKB-UniRule"/>
</dbReference>
<name>A0A6A4VNN6_AMPAM</name>
<protein>
    <submittedName>
        <fullName evidence="6">F-box/LRR-repeat protein 2</fullName>
    </submittedName>
</protein>
<dbReference type="InterPro" id="IPR000504">
    <property type="entry name" value="RRM_dom"/>
</dbReference>
<proteinExistence type="predicted"/>
<keyword evidence="7" id="KW-1185">Reference proteome</keyword>
<dbReference type="InterPro" id="IPR036047">
    <property type="entry name" value="F-box-like_dom_sf"/>
</dbReference>
<feature type="domain" description="F-box" evidence="5">
    <location>
        <begin position="111"/>
        <end position="148"/>
    </location>
</feature>
<dbReference type="CDD" id="cd09917">
    <property type="entry name" value="F-box_SF"/>
    <property type="match status" value="1"/>
</dbReference>
<gene>
    <name evidence="6" type="primary">FBXL2</name>
    <name evidence="6" type="ORF">FJT64_007816</name>
</gene>
<dbReference type="Gene3D" id="3.80.10.10">
    <property type="entry name" value="Ribonuclease Inhibitor"/>
    <property type="match status" value="2"/>
</dbReference>
<evidence type="ECO:0000256" key="1">
    <source>
        <dbReference type="ARBA" id="ARBA00022884"/>
    </source>
</evidence>
<evidence type="ECO:0000259" key="5">
    <source>
        <dbReference type="PROSITE" id="PS50181"/>
    </source>
</evidence>
<sequence>MISKRTVFHAFEDFGFVKDVTLVRNKESGQLRDFCFVTFTERNAALGALEAASVGSVWLGSRLVTAEPARPRQSAARAPQSLPTVPVSPAESVTAEPRGQRRRRRGRSSGACHADRLPAELLEQILSLLPLRYQLTAQAVSRRWHAVVAGLLARRAEILLDRDFADAGERVSMDSDQMRSLLRQATGLRRLHTGPAHLCPFDAMDHITAHCPNLLSLDMSSGFFTFSQQRLRRLVRACPLLEDVTLPSYYVCDEATVLVLLRHLPRLRRLQLLPGTQLTGQSLALLPGSLRQLSLPCGWLSSEHVRHVARCHQLRELELTGVARLKTADLAAALAGCRRLERLSAARLGPPPQLYLPPEGLTRLVSLDVSDAPGVTDETLRRLPELAPALTALNVQGCDGVTESGLVHLDRLYHLQSLNVGYVCDITDHVLYRLRALPLREVRLAQDATGSAQFTEAGVVGLAVALPWLALLDLSCVDCISEGLVERLESDLHDGRSLGVYVGGTSLERYGRPTSDRVRLLRYITVPGGRRLLTAEQLWNESEEAEVPTIADWRRPPCDSLIMNPSRMSALGAGGDGQWVSGGPETPWQGRARPDAARRDTR</sequence>
<dbReference type="GO" id="GO:0019005">
    <property type="term" value="C:SCF ubiquitin ligase complex"/>
    <property type="evidence" value="ECO:0007669"/>
    <property type="project" value="TreeGrafter"/>
</dbReference>
<evidence type="ECO:0000256" key="3">
    <source>
        <dbReference type="SAM" id="MobiDB-lite"/>
    </source>
</evidence>
<dbReference type="EMBL" id="VIIS01001682">
    <property type="protein sequence ID" value="KAF0294529.1"/>
    <property type="molecule type" value="Genomic_DNA"/>
</dbReference>
<dbReference type="GO" id="GO:0031146">
    <property type="term" value="P:SCF-dependent proteasomal ubiquitin-dependent protein catabolic process"/>
    <property type="evidence" value="ECO:0007669"/>
    <property type="project" value="TreeGrafter"/>
</dbReference>
<keyword evidence="1 2" id="KW-0694">RNA-binding</keyword>
<dbReference type="InterPro" id="IPR012677">
    <property type="entry name" value="Nucleotide-bd_a/b_plait_sf"/>
</dbReference>
<dbReference type="Proteomes" id="UP000440578">
    <property type="component" value="Unassembled WGS sequence"/>
</dbReference>
<dbReference type="Gene3D" id="3.30.70.330">
    <property type="match status" value="1"/>
</dbReference>
<evidence type="ECO:0000256" key="2">
    <source>
        <dbReference type="PROSITE-ProRule" id="PRU00176"/>
    </source>
</evidence>
<accession>A0A6A4VNN6</accession>
<dbReference type="SUPFAM" id="SSF52047">
    <property type="entry name" value="RNI-like"/>
    <property type="match status" value="1"/>
</dbReference>
<dbReference type="OrthoDB" id="6404543at2759"/>
<organism evidence="6 7">
    <name type="scientific">Amphibalanus amphitrite</name>
    <name type="common">Striped barnacle</name>
    <name type="synonym">Balanus amphitrite</name>
    <dbReference type="NCBI Taxonomy" id="1232801"/>
    <lineage>
        <taxon>Eukaryota</taxon>
        <taxon>Metazoa</taxon>
        <taxon>Ecdysozoa</taxon>
        <taxon>Arthropoda</taxon>
        <taxon>Crustacea</taxon>
        <taxon>Multicrustacea</taxon>
        <taxon>Cirripedia</taxon>
        <taxon>Thoracica</taxon>
        <taxon>Thoracicalcarea</taxon>
        <taxon>Balanomorpha</taxon>
        <taxon>Balanoidea</taxon>
        <taxon>Balanidae</taxon>
        <taxon>Amphibalaninae</taxon>
        <taxon>Amphibalanus</taxon>
    </lineage>
</organism>
<reference evidence="6 7" key="1">
    <citation type="submission" date="2019-07" db="EMBL/GenBank/DDBJ databases">
        <title>Draft genome assembly of a fouling barnacle, Amphibalanus amphitrite (Darwin, 1854): The first reference genome for Thecostraca.</title>
        <authorList>
            <person name="Kim W."/>
        </authorList>
    </citation>
    <scope>NUCLEOTIDE SEQUENCE [LARGE SCALE GENOMIC DNA]</scope>
    <source>
        <strain evidence="6">SNU_AA5</strain>
        <tissue evidence="6">Soma without cirri and trophi</tissue>
    </source>
</reference>
<dbReference type="Gene3D" id="1.20.1280.50">
    <property type="match status" value="1"/>
</dbReference>
<dbReference type="PANTHER" id="PTHR13318:SF190">
    <property type="entry name" value="PARTNER OF PAIRED, ISOFORM B"/>
    <property type="match status" value="1"/>
</dbReference>
<dbReference type="Pfam" id="PF12937">
    <property type="entry name" value="F-box-like"/>
    <property type="match status" value="1"/>
</dbReference>
<evidence type="ECO:0000313" key="7">
    <source>
        <dbReference type="Proteomes" id="UP000440578"/>
    </source>
</evidence>
<feature type="region of interest" description="Disordered" evidence="3">
    <location>
        <begin position="572"/>
        <end position="602"/>
    </location>
</feature>
<dbReference type="InterPro" id="IPR001810">
    <property type="entry name" value="F-box_dom"/>
</dbReference>
<dbReference type="PANTHER" id="PTHR13318">
    <property type="entry name" value="PARTNER OF PAIRED, ISOFORM B-RELATED"/>
    <property type="match status" value="1"/>
</dbReference>
<dbReference type="SUPFAM" id="SSF54928">
    <property type="entry name" value="RNA-binding domain, RBD"/>
    <property type="match status" value="1"/>
</dbReference>
<feature type="compositionally biased region" description="Low complexity" evidence="3">
    <location>
        <begin position="71"/>
        <end position="81"/>
    </location>
</feature>
<dbReference type="AlphaFoldDB" id="A0A6A4VNN6"/>
<comment type="caution">
    <text evidence="6">The sequence shown here is derived from an EMBL/GenBank/DDBJ whole genome shotgun (WGS) entry which is preliminary data.</text>
</comment>
<dbReference type="InterPro" id="IPR032675">
    <property type="entry name" value="LRR_dom_sf"/>
</dbReference>
<feature type="region of interest" description="Disordered" evidence="3">
    <location>
        <begin position="70"/>
        <end position="111"/>
    </location>
</feature>
<feature type="compositionally biased region" description="Basic and acidic residues" evidence="3">
    <location>
        <begin position="592"/>
        <end position="602"/>
    </location>
</feature>